<comment type="caution">
    <text evidence="2">The sequence shown here is derived from an EMBL/GenBank/DDBJ whole genome shotgun (WGS) entry which is preliminary data.</text>
</comment>
<feature type="transmembrane region" description="Helical" evidence="1">
    <location>
        <begin position="116"/>
        <end position="143"/>
    </location>
</feature>
<organism evidence="2 3">
    <name type="scientific">Kineothrix alysoides</name>
    <dbReference type="NCBI Taxonomy" id="1469948"/>
    <lineage>
        <taxon>Bacteria</taxon>
        <taxon>Bacillati</taxon>
        <taxon>Bacillota</taxon>
        <taxon>Clostridia</taxon>
        <taxon>Lachnospirales</taxon>
        <taxon>Lachnospiraceae</taxon>
        <taxon>Kineothrix</taxon>
    </lineage>
</organism>
<feature type="transmembrane region" description="Helical" evidence="1">
    <location>
        <begin position="331"/>
        <end position="352"/>
    </location>
</feature>
<dbReference type="EMBL" id="SLUO01000003">
    <property type="protein sequence ID" value="TCL59830.1"/>
    <property type="molecule type" value="Genomic_DNA"/>
</dbReference>
<evidence type="ECO:0000313" key="3">
    <source>
        <dbReference type="Proteomes" id="UP000295718"/>
    </source>
</evidence>
<sequence>MISKNSFLASMMENNKRRAWVWVTSMLFWFFYYPVAMQMIMSRKKGQNLIDKVTGTAARNRLAEAAGDWLKADGVVIVFVSILAVICAIQGFSYLYSRKKVDLYHSVPVSKNRRFVVIYINGVLIFFIPYLLNLLLAVSVAGANGGMSFANARTAVISLFMNLILFLGTYGLTTIAVMMTGSIIMTLFGTAIFLLYEIAVRLLLTEYQSQFFEYFSYNSYGYLGTIKAFTSPLWYHHKAVSAISSYIGGAELSLASTVLPIAQCILLAVLFGIIAYFCYRKRPSEAAGKTMAFPKTKGIVKILLTVPVTLFAGLIVLGMVGIGDEGENCTILLLFVMAAAAIISSCAIEVIYEFDLRAALHKKYQILITGVCAAAIFCIFQFDLIGFDEWIPDPNKLEEADIMISPIAYRQSYLDGAFKVVSSGEHYSKEPGMTDIATICELSKKKLHREEIKDGGAYIWLEVAYQMKSGKTVWRDFAVSAKEEDILNRVIGNSQFKKAAYQIYDDSVYNKMKEKDSFQITYTTGINVENLSPEDADTIRQLYIKDLDNSNYSTLKNEFVCGQLAFIVKINNYGTTNFQYDIYPSYTNIIGYLKEKGLYEKMILKPEDIASLTVTNFHNEMYDKSSNAGMEDWSVTKTYSEQEQIDELAGALYPSSFDYSFNNKISNDYYVIVQLKSGATSSGYYRGDNGFYFNADKVPEWLKKDTNYE</sequence>
<keyword evidence="3" id="KW-1185">Reference proteome</keyword>
<proteinExistence type="predicted"/>
<keyword evidence="1" id="KW-0812">Transmembrane</keyword>
<gene>
    <name evidence="2" type="ORF">EDD76_10317</name>
</gene>
<dbReference type="STRING" id="1469948.GCA_000732725_01041"/>
<keyword evidence="1" id="KW-0472">Membrane</keyword>
<name>A0A4R1R355_9FIRM</name>
<feature type="transmembrane region" description="Helical" evidence="1">
    <location>
        <begin position="75"/>
        <end position="96"/>
    </location>
</feature>
<dbReference type="Proteomes" id="UP000295718">
    <property type="component" value="Unassembled WGS sequence"/>
</dbReference>
<dbReference type="OrthoDB" id="1643401at2"/>
<accession>A0A4R1R355</accession>
<dbReference type="RefSeq" id="WP_031389785.1">
    <property type="nucleotide sequence ID" value="NZ_JPNB01000001.1"/>
</dbReference>
<feature type="transmembrane region" description="Helical" evidence="1">
    <location>
        <begin position="299"/>
        <end position="319"/>
    </location>
</feature>
<keyword evidence="1" id="KW-1133">Transmembrane helix</keyword>
<feature type="transmembrane region" description="Helical" evidence="1">
    <location>
        <begin position="364"/>
        <end position="382"/>
    </location>
</feature>
<dbReference type="AlphaFoldDB" id="A0A4R1R355"/>
<evidence type="ECO:0000256" key="1">
    <source>
        <dbReference type="SAM" id="Phobius"/>
    </source>
</evidence>
<feature type="transmembrane region" description="Helical" evidence="1">
    <location>
        <begin position="155"/>
        <end position="177"/>
    </location>
</feature>
<evidence type="ECO:0000313" key="2">
    <source>
        <dbReference type="EMBL" id="TCL59830.1"/>
    </source>
</evidence>
<feature type="transmembrane region" description="Helical" evidence="1">
    <location>
        <begin position="258"/>
        <end position="279"/>
    </location>
</feature>
<feature type="transmembrane region" description="Helical" evidence="1">
    <location>
        <begin position="20"/>
        <end position="41"/>
    </location>
</feature>
<reference evidence="2 3" key="1">
    <citation type="submission" date="2019-03" db="EMBL/GenBank/DDBJ databases">
        <title>Genomic Encyclopedia of Type Strains, Phase IV (KMG-IV): sequencing the most valuable type-strain genomes for metagenomic binning, comparative biology and taxonomic classification.</title>
        <authorList>
            <person name="Goeker M."/>
        </authorList>
    </citation>
    <scope>NUCLEOTIDE SEQUENCE [LARGE SCALE GENOMIC DNA]</scope>
    <source>
        <strain evidence="2 3">DSM 100556</strain>
    </source>
</reference>
<feature type="transmembrane region" description="Helical" evidence="1">
    <location>
        <begin position="184"/>
        <end position="204"/>
    </location>
</feature>
<protein>
    <submittedName>
        <fullName evidence="2">ABC-type transport system involved in multi-copper enzyme maturation permease subunit</fullName>
    </submittedName>
</protein>